<dbReference type="Proteomes" id="UP000799755">
    <property type="component" value="Unassembled WGS sequence"/>
</dbReference>
<comment type="caution">
    <text evidence="1">The sequence shown here is derived from an EMBL/GenBank/DDBJ whole genome shotgun (WGS) entry which is preliminary data.</text>
</comment>
<reference evidence="1" key="1">
    <citation type="journal article" date="2020" name="Stud. Mycol.">
        <title>101 Dothideomycetes genomes: a test case for predicting lifestyles and emergence of pathogens.</title>
        <authorList>
            <person name="Haridas S."/>
            <person name="Albert R."/>
            <person name="Binder M."/>
            <person name="Bloem J."/>
            <person name="Labutti K."/>
            <person name="Salamov A."/>
            <person name="Andreopoulos B."/>
            <person name="Baker S."/>
            <person name="Barry K."/>
            <person name="Bills G."/>
            <person name="Bluhm B."/>
            <person name="Cannon C."/>
            <person name="Castanera R."/>
            <person name="Culley D."/>
            <person name="Daum C."/>
            <person name="Ezra D."/>
            <person name="Gonzalez J."/>
            <person name="Henrissat B."/>
            <person name="Kuo A."/>
            <person name="Liang C."/>
            <person name="Lipzen A."/>
            <person name="Lutzoni F."/>
            <person name="Magnuson J."/>
            <person name="Mondo S."/>
            <person name="Nolan M."/>
            <person name="Ohm R."/>
            <person name="Pangilinan J."/>
            <person name="Park H.-J."/>
            <person name="Ramirez L."/>
            <person name="Alfaro M."/>
            <person name="Sun H."/>
            <person name="Tritt A."/>
            <person name="Yoshinaga Y."/>
            <person name="Zwiers L.-H."/>
            <person name="Turgeon B."/>
            <person name="Goodwin S."/>
            <person name="Spatafora J."/>
            <person name="Crous P."/>
            <person name="Grigoriev I."/>
        </authorList>
    </citation>
    <scope>NUCLEOTIDE SEQUENCE</scope>
    <source>
        <strain evidence="1">ATCC 200398</strain>
    </source>
</reference>
<name>A0ACB6RC52_9PLEO</name>
<dbReference type="EMBL" id="MU003494">
    <property type="protein sequence ID" value="KAF2476761.1"/>
    <property type="molecule type" value="Genomic_DNA"/>
</dbReference>
<proteinExistence type="predicted"/>
<gene>
    <name evidence="1" type="ORF">BDR25DRAFT_375874</name>
</gene>
<organism evidence="1 2">
    <name type="scientific">Lindgomyces ingoldianus</name>
    <dbReference type="NCBI Taxonomy" id="673940"/>
    <lineage>
        <taxon>Eukaryota</taxon>
        <taxon>Fungi</taxon>
        <taxon>Dikarya</taxon>
        <taxon>Ascomycota</taxon>
        <taxon>Pezizomycotina</taxon>
        <taxon>Dothideomycetes</taxon>
        <taxon>Pleosporomycetidae</taxon>
        <taxon>Pleosporales</taxon>
        <taxon>Lindgomycetaceae</taxon>
        <taxon>Lindgomyces</taxon>
    </lineage>
</organism>
<sequence length="563" mass="62205">MGTNSQQEKWKQSLHLFASAACLVLLINISFLAWAASKGGIRGGKGVLYDSSCPQVRRANIGIHLLINILSTILLGASNYCMQCLAAPSRSEIETAHKNGGYLDIGIPSLHNIGSAYLDSRKKALWWILGLSSLPLHLCYNSAVFSSTSAQTYGVFQIGPKVMGALNGNTYNISDQTVGGDAKREIFSLYLSATQKSTLEQLDNKACINAYSRIFQSTKGNVYLVPVNNTPDVRDLTYEYPTTERSTGCGSQVGNEWIVNQFLAGGCRNQNAHIYLPLLQANASDWRPLGARIDHCLSEPAKEHCKLQFSAHLIIIVIVFNILKTAVILLTAFWLKQTPLLTVGDAVSSFLQQPDLSTADMCLVSQKEVWGSRADWRAQKLWRQYTGVGSRWFSAVKRGKLITCIIALFIGIMVMTALLAWGYSAIPGTKDFKSVLSSGLGTLDSRTIIQSGTTSTGTRGIFQNVFLANAPQVIISIIYFSYNAVITSMLLAYEWDGYSKTRKGLRVSTKQQGAQRSTYFLQLPYRYAVPLMVFSTVIHWLASQSIFVVSVELYNMFGEHRER</sequence>
<accession>A0ACB6RC52</accession>
<keyword evidence="2" id="KW-1185">Reference proteome</keyword>
<evidence type="ECO:0000313" key="2">
    <source>
        <dbReference type="Proteomes" id="UP000799755"/>
    </source>
</evidence>
<evidence type="ECO:0000313" key="1">
    <source>
        <dbReference type="EMBL" id="KAF2476761.1"/>
    </source>
</evidence>
<protein>
    <submittedName>
        <fullName evidence="1">Uncharacterized protein</fullName>
    </submittedName>
</protein>